<protein>
    <submittedName>
        <fullName evidence="1">Replisome organizer</fullName>
    </submittedName>
</protein>
<dbReference type="EMBL" id="BK014989">
    <property type="protein sequence ID" value="DAD85854.1"/>
    <property type="molecule type" value="Genomic_DNA"/>
</dbReference>
<evidence type="ECO:0000313" key="1">
    <source>
        <dbReference type="EMBL" id="DAD85854.1"/>
    </source>
</evidence>
<reference evidence="1" key="1">
    <citation type="journal article" date="2021" name="Proc. Natl. Acad. Sci. U.S.A.">
        <title>A Catalog of Tens of Thousands of Viruses from Human Metagenomes Reveals Hidden Associations with Chronic Diseases.</title>
        <authorList>
            <person name="Tisza M.J."/>
            <person name="Buck C.B."/>
        </authorList>
    </citation>
    <scope>NUCLEOTIDE SEQUENCE</scope>
    <source>
        <strain evidence="1">CtutT7</strain>
    </source>
</reference>
<sequence>MENKKYFYFRFVDSFFDEEVIFNMEQFPIYGDKLIVTLLKLYVYATKNHGYIRIEKTLPEDTYVMKLAKLCRVDSQFMATACAYYQKNNLMEVFDNEDVQSIICSFPYVANNTGKSSKDADRKRKERELEHNEVLTLERDDVKLLDELSLSKDKNTIKFGEFKNVELTEQEYEQFCNIYENAEVIINRMSTYMYANNKVYDKEAHFKKLHWFANFNNLGILKRKETKEDKQIKKERYLACKNNAEKGIPVTTEDKHYLTENEISELNEIALNVIKKKGFES</sequence>
<name>A0A8S5MU50_9CAUD</name>
<accession>A0A8S5MU50</accession>
<organism evidence="1">
    <name type="scientific">Siphoviridae sp. ctutT7</name>
    <dbReference type="NCBI Taxonomy" id="2826506"/>
    <lineage>
        <taxon>Viruses</taxon>
        <taxon>Duplodnaviria</taxon>
        <taxon>Heunggongvirae</taxon>
        <taxon>Uroviricota</taxon>
        <taxon>Caudoviricetes</taxon>
    </lineage>
</organism>
<proteinExistence type="predicted"/>